<gene>
    <name evidence="2" type="ORF">JI746_21855</name>
</gene>
<accession>A0ABS1JU71</accession>
<keyword evidence="3" id="KW-1185">Reference proteome</keyword>
<dbReference type="EMBL" id="JAEQND010000013">
    <property type="protein sequence ID" value="MBL0427767.1"/>
    <property type="molecule type" value="Genomic_DNA"/>
</dbReference>
<comment type="caution">
    <text evidence="2">The sequence shown here is derived from an EMBL/GenBank/DDBJ whole genome shotgun (WGS) entry which is preliminary data.</text>
</comment>
<feature type="region of interest" description="Disordered" evidence="1">
    <location>
        <begin position="84"/>
        <end position="103"/>
    </location>
</feature>
<dbReference type="RefSeq" id="WP_201692400.1">
    <property type="nucleotide sequence ID" value="NZ_JAEQND010000013.1"/>
</dbReference>
<protein>
    <submittedName>
        <fullName evidence="2">Uncharacterized protein</fullName>
    </submittedName>
</protein>
<evidence type="ECO:0000256" key="1">
    <source>
        <dbReference type="SAM" id="MobiDB-lite"/>
    </source>
</evidence>
<organism evidence="2 3">
    <name type="scientific">Ramlibacter alkalitolerans</name>
    <dbReference type="NCBI Taxonomy" id="2039631"/>
    <lineage>
        <taxon>Bacteria</taxon>
        <taxon>Pseudomonadati</taxon>
        <taxon>Pseudomonadota</taxon>
        <taxon>Betaproteobacteria</taxon>
        <taxon>Burkholderiales</taxon>
        <taxon>Comamonadaceae</taxon>
        <taxon>Ramlibacter</taxon>
    </lineage>
</organism>
<reference evidence="2 3" key="1">
    <citation type="journal article" date="2017" name="Int. J. Syst. Evol. Microbiol.">
        <title>Ramlibacter alkalitolerans sp. nov., alkali-tolerant bacterium isolated from soil of ginseng.</title>
        <authorList>
            <person name="Lee D.H."/>
            <person name="Cha C.J."/>
        </authorList>
    </citation>
    <scope>NUCLEOTIDE SEQUENCE [LARGE SCALE GENOMIC DNA]</scope>
    <source>
        <strain evidence="2 3">KACC 19305</strain>
    </source>
</reference>
<name>A0ABS1JU71_9BURK</name>
<evidence type="ECO:0000313" key="3">
    <source>
        <dbReference type="Proteomes" id="UP000622707"/>
    </source>
</evidence>
<evidence type="ECO:0000313" key="2">
    <source>
        <dbReference type="EMBL" id="MBL0427767.1"/>
    </source>
</evidence>
<proteinExistence type="predicted"/>
<dbReference type="Proteomes" id="UP000622707">
    <property type="component" value="Unassembled WGS sequence"/>
</dbReference>
<sequence length="103" mass="11762">MSALTSHIRDSERTPPVVSEVLSDDAYKRGVELAFYERMVRLTFMVSRASLRAAREQRGDALTADVQAHLQAHRSPMFARLARAMEKEQPPSPDFGQFRSRDR</sequence>